<gene>
    <name evidence="1" type="ORF">OWV82_008398</name>
</gene>
<comment type="caution">
    <text evidence="1">The sequence shown here is derived from an EMBL/GenBank/DDBJ whole genome shotgun (WGS) entry which is preliminary data.</text>
</comment>
<organism evidence="1 2">
    <name type="scientific">Melia azedarach</name>
    <name type="common">Chinaberry tree</name>
    <dbReference type="NCBI Taxonomy" id="155640"/>
    <lineage>
        <taxon>Eukaryota</taxon>
        <taxon>Viridiplantae</taxon>
        <taxon>Streptophyta</taxon>
        <taxon>Embryophyta</taxon>
        <taxon>Tracheophyta</taxon>
        <taxon>Spermatophyta</taxon>
        <taxon>Magnoliopsida</taxon>
        <taxon>eudicotyledons</taxon>
        <taxon>Gunneridae</taxon>
        <taxon>Pentapetalae</taxon>
        <taxon>rosids</taxon>
        <taxon>malvids</taxon>
        <taxon>Sapindales</taxon>
        <taxon>Meliaceae</taxon>
        <taxon>Melia</taxon>
    </lineage>
</organism>
<proteinExistence type="predicted"/>
<protein>
    <submittedName>
        <fullName evidence="1">Proline-, glutamic acid-and leucine-rich protein 1</fullName>
    </submittedName>
</protein>
<keyword evidence="2" id="KW-1185">Reference proteome</keyword>
<reference evidence="1 2" key="1">
    <citation type="journal article" date="2023" name="Science">
        <title>Complex scaffold remodeling in plant triterpene biosynthesis.</title>
        <authorList>
            <person name="De La Pena R."/>
            <person name="Hodgson H."/>
            <person name="Liu J.C."/>
            <person name="Stephenson M.J."/>
            <person name="Martin A.C."/>
            <person name="Owen C."/>
            <person name="Harkess A."/>
            <person name="Leebens-Mack J."/>
            <person name="Jimenez L.E."/>
            <person name="Osbourn A."/>
            <person name="Sattely E.S."/>
        </authorList>
    </citation>
    <scope>NUCLEOTIDE SEQUENCE [LARGE SCALE GENOMIC DNA]</scope>
    <source>
        <strain evidence="2">cv. JPN11</strain>
        <tissue evidence="1">Leaf</tissue>
    </source>
</reference>
<dbReference type="EMBL" id="CM051397">
    <property type="protein sequence ID" value="KAJ4720599.1"/>
    <property type="molecule type" value="Genomic_DNA"/>
</dbReference>
<dbReference type="Proteomes" id="UP001164539">
    <property type="component" value="Chromosome 4"/>
</dbReference>
<name>A0ACC1YCA4_MELAZ</name>
<accession>A0ACC1YCA4</accession>
<sequence length="715" mass="77521">MSDLITRLDRLPSAKKDGSSLSGKLIQPLLKLLNEDSSEAVWEGAVLLFCTILNSFPASVRQYLDSAEAAIASKLLSGKCSVNMMKKLVYCLSLLPKSKGDEESWWLLMQKILLLINIQLNDVFQGLEEENKGAEAIRELVPPGKDHPPALGGYTLLGDAVDNATKGPERLTVSSISMLILCCCTMLTSSSPARVTVPICPLLALVDRVLMVDGSVPRSMVPFMTAMQQQFVCLELPVLHLYSLELLTAVIESMRSQLLPHAAYILRLVKQYFKRSALPDLRIKLYSITKSLLLFMGVGVAIHLAQEVVDNACVDLSPAADENGRTASRPNSEAASLAPMQCSHRKRKHGATTGSSEDQNEITGSGMEALKNGLASPKSLKIAALEALETLLTVGGGSGSESWRPTVDLLLITVATNCCKDGWGNEKKNSFPNDPTIILADLQLAALRALLTSLLSSARVRPPYLGRALELFGKGKQQAGRQLAGFCASALLALEVLIHPRFLPLERLHSANYNSLDKATLGFPETLYSGGQKQNISYFSGMERTGEGAPESFDDDLYDRWFSDGHANEIPVHGTTSNVDIMKPSEASVVQQREKLSVTSSSGIEVPERNKGEQANVGMRKGAEIMVQLQQVQKSTVKFQELPSSKGVTSSTVTGDIQRPEMETEHAASDGGLDDKNHEKAPGEENILPERHGLPSMGGNAPQHQILTKAILYLI</sequence>
<evidence type="ECO:0000313" key="2">
    <source>
        <dbReference type="Proteomes" id="UP001164539"/>
    </source>
</evidence>
<evidence type="ECO:0000313" key="1">
    <source>
        <dbReference type="EMBL" id="KAJ4720599.1"/>
    </source>
</evidence>